<evidence type="ECO:0000313" key="4">
    <source>
        <dbReference type="EMBL" id="KAK4216456.1"/>
    </source>
</evidence>
<reference evidence="4" key="2">
    <citation type="submission" date="2023-05" db="EMBL/GenBank/DDBJ databases">
        <authorList>
            <consortium name="Lawrence Berkeley National Laboratory"/>
            <person name="Steindorff A."/>
            <person name="Hensen N."/>
            <person name="Bonometti L."/>
            <person name="Westerberg I."/>
            <person name="Brannstrom I.O."/>
            <person name="Guillou S."/>
            <person name="Cros-Aarteil S."/>
            <person name="Calhoun S."/>
            <person name="Haridas S."/>
            <person name="Kuo A."/>
            <person name="Mondo S."/>
            <person name="Pangilinan J."/>
            <person name="Riley R."/>
            <person name="Labutti K."/>
            <person name="Andreopoulos B."/>
            <person name="Lipzen A."/>
            <person name="Chen C."/>
            <person name="Yanf M."/>
            <person name="Daum C."/>
            <person name="Ng V."/>
            <person name="Clum A."/>
            <person name="Ohm R."/>
            <person name="Martin F."/>
            <person name="Silar P."/>
            <person name="Natvig D."/>
            <person name="Lalanne C."/>
            <person name="Gautier V."/>
            <person name="Ament-Velasquez S.L."/>
            <person name="Kruys A."/>
            <person name="Hutchinson M.I."/>
            <person name="Powell A.J."/>
            <person name="Barry K."/>
            <person name="Miller A.N."/>
            <person name="Grigoriev I.V."/>
            <person name="Debuchy R."/>
            <person name="Gladieux P."/>
            <person name="Thoren M.H."/>
            <person name="Johannesson H."/>
        </authorList>
    </citation>
    <scope>NUCLEOTIDE SEQUENCE</scope>
    <source>
        <strain evidence="4">PSN293</strain>
    </source>
</reference>
<feature type="domain" description="RDRP core" evidence="2">
    <location>
        <begin position="434"/>
        <end position="1030"/>
    </location>
</feature>
<comment type="caution">
    <text evidence="4">The sequence shown here is derived from an EMBL/GenBank/DDBJ whole genome shotgun (WGS) entry which is preliminary data.</text>
</comment>
<protein>
    <recommendedName>
        <fullName evidence="1">RNA-dependent RNA polymerase</fullName>
        <ecNumber evidence="1">2.7.7.48</ecNumber>
    </recommendedName>
</protein>
<comment type="similarity">
    <text evidence="1">Belongs to the RdRP family.</text>
</comment>
<dbReference type="InterPro" id="IPR057596">
    <property type="entry name" value="RDRP_core"/>
</dbReference>
<evidence type="ECO:0000259" key="2">
    <source>
        <dbReference type="Pfam" id="PF05183"/>
    </source>
</evidence>
<dbReference type="EMBL" id="MU858068">
    <property type="protein sequence ID" value="KAK4216456.1"/>
    <property type="molecule type" value="Genomic_DNA"/>
</dbReference>
<dbReference type="Proteomes" id="UP001301769">
    <property type="component" value="Unassembled WGS sequence"/>
</dbReference>
<dbReference type="Pfam" id="PF25358">
    <property type="entry name" value="PH_fung_RdRP"/>
    <property type="match status" value="1"/>
</dbReference>
<comment type="catalytic activity">
    <reaction evidence="1">
        <text>RNA(n) + a ribonucleoside 5'-triphosphate = RNA(n+1) + diphosphate</text>
        <dbReference type="Rhea" id="RHEA:21248"/>
        <dbReference type="Rhea" id="RHEA-COMP:14527"/>
        <dbReference type="Rhea" id="RHEA-COMP:17342"/>
        <dbReference type="ChEBI" id="CHEBI:33019"/>
        <dbReference type="ChEBI" id="CHEBI:61557"/>
        <dbReference type="ChEBI" id="CHEBI:140395"/>
        <dbReference type="EC" id="2.7.7.48"/>
    </reaction>
</comment>
<dbReference type="PANTHER" id="PTHR23079:SF17">
    <property type="entry name" value="RNA-DEPENDENT RNA POLYMERASE"/>
    <property type="match status" value="1"/>
</dbReference>
<dbReference type="InterPro" id="IPR007855">
    <property type="entry name" value="RDRP"/>
</dbReference>
<evidence type="ECO:0000313" key="5">
    <source>
        <dbReference type="Proteomes" id="UP001301769"/>
    </source>
</evidence>
<dbReference type="EC" id="2.7.7.48" evidence="1"/>
<feature type="domain" description="RdRP-like PH" evidence="3">
    <location>
        <begin position="142"/>
        <end position="268"/>
    </location>
</feature>
<dbReference type="PANTHER" id="PTHR23079">
    <property type="entry name" value="RNA-DEPENDENT RNA POLYMERASE"/>
    <property type="match status" value="1"/>
</dbReference>
<evidence type="ECO:0000256" key="1">
    <source>
        <dbReference type="RuleBase" id="RU363098"/>
    </source>
</evidence>
<keyword evidence="5" id="KW-1185">Reference proteome</keyword>
<sequence>MEVFLRNLPADLTDRSLSSQLKPHTDKLQIDEATYQCEKYKKKDIGYIVFLHKADGDKFLSAHEEVIVTPPQSRPPRYYDLSAKHPTTQARLSILGRQVLCKKSGRQLREHALKAIHYNVEQRKQGKPNSADNADERATVLDTARASCGHWTFDVNGRLTFVAEWTDPRPCTAKFTKWNLLIKTPKAEIRIPFPTIEELLWSENGGVAITLNSAPIFLTPQLEPDVIAMLQQMSISNRLPPRSRLPAIDDDHSKISSFCNVYYFSVQIPVTQRRTHGAHLFKRFKKLKDQDLFPVTHFDFGFRSATTPFQHNMSVLKQTLGHYETQLPFSFIFMLQKLVYDGYLNPVTVCQLARKLVDLFKSNTAQEHPISEEAFRKLFRMDYPTPSSDPRDFQVDGIMDFLEDSEAEIRDGFSVGSELFNETQNLIRIYRAVVTPTRIYLEEGMEAKNRILRKFPNHQDYFMRVQFCDENGQDLYYSAKISLDPIHKRFKQVLANGIAIGHRIYRFLGFSHSSLRSHSVWLSAPFMYNERLQIPELIITGLGRFEKIQSPARRAARIGQAFSETPYAVSLDDFGIKVVKIKDVERNDRVFSDGVGPMSIEVLEAIHSVIPESKGYPTCIQFRWAGAKGMLALDPTLTGSQICIRPSMEKFHSEDTVNLEICDLAHKPIPLVLNRQLVKILEDMGAPESWFLDLQEKELERLRMITANAYNTANFLKVQSVVDSIRLYNLLRQADKMGIDYRRDGFLLAVVNAVVLRELRLLKHKARIPVPEGITLFGIMDETGYLQQNQVFVTYDTMHGRHEPPPDTWEPVLVTRSPALHPGDIQMARNIVPPDGHPLRELRNCIVFSQCGERDLPSQLSGGDLDGDIFNIIWDREVVSNVRTFEPANYARVDPLELGREVTASDMADFFIDFMKTDHLGVIATRHMIIADQQDLGTRDPDCIRLAELHSSAVDFSKTGRAVELDQLPRAPKWRPDFLAPGPQAFIHEKGVIEMESYIHQDNDDEEDEGGPSHRYYYSDRVLGKLYRAVDEEKIWDEDVRRVIPPGGASFWDQLIAGFQKRIKTVGEVDWRHRSEEARRLRHAYDHAIEELMVEHAENPGRPLKELEVFTRRQRDRSIRLGDEFERISAWITRQMRNPASSQDETRSELDALELCLACLYMGCLKDDVGEVGSYSTRRLAQSVESFRVVAACALLRELNYQENAIRTRQSGGGGGYVGVR</sequence>
<organism evidence="4 5">
    <name type="scientific">Rhypophila decipiens</name>
    <dbReference type="NCBI Taxonomy" id="261697"/>
    <lineage>
        <taxon>Eukaryota</taxon>
        <taxon>Fungi</taxon>
        <taxon>Dikarya</taxon>
        <taxon>Ascomycota</taxon>
        <taxon>Pezizomycotina</taxon>
        <taxon>Sordariomycetes</taxon>
        <taxon>Sordariomycetidae</taxon>
        <taxon>Sordariales</taxon>
        <taxon>Naviculisporaceae</taxon>
        <taxon>Rhypophila</taxon>
    </lineage>
</organism>
<keyword evidence="1" id="KW-0808">Transferase</keyword>
<accession>A0AAN7B8A9</accession>
<dbReference type="Pfam" id="PF05183">
    <property type="entry name" value="RdRP"/>
    <property type="match status" value="1"/>
</dbReference>
<proteinExistence type="inferred from homology"/>
<reference evidence="4" key="1">
    <citation type="journal article" date="2023" name="Mol. Phylogenet. Evol.">
        <title>Genome-scale phylogeny and comparative genomics of the fungal order Sordariales.</title>
        <authorList>
            <person name="Hensen N."/>
            <person name="Bonometti L."/>
            <person name="Westerberg I."/>
            <person name="Brannstrom I.O."/>
            <person name="Guillou S."/>
            <person name="Cros-Aarteil S."/>
            <person name="Calhoun S."/>
            <person name="Haridas S."/>
            <person name="Kuo A."/>
            <person name="Mondo S."/>
            <person name="Pangilinan J."/>
            <person name="Riley R."/>
            <person name="LaButti K."/>
            <person name="Andreopoulos B."/>
            <person name="Lipzen A."/>
            <person name="Chen C."/>
            <person name="Yan M."/>
            <person name="Daum C."/>
            <person name="Ng V."/>
            <person name="Clum A."/>
            <person name="Steindorff A."/>
            <person name="Ohm R.A."/>
            <person name="Martin F."/>
            <person name="Silar P."/>
            <person name="Natvig D.O."/>
            <person name="Lalanne C."/>
            <person name="Gautier V."/>
            <person name="Ament-Velasquez S.L."/>
            <person name="Kruys A."/>
            <person name="Hutchinson M.I."/>
            <person name="Powell A.J."/>
            <person name="Barry K."/>
            <person name="Miller A.N."/>
            <person name="Grigoriev I.V."/>
            <person name="Debuchy R."/>
            <person name="Gladieux P."/>
            <person name="Hiltunen Thoren M."/>
            <person name="Johannesson H."/>
        </authorList>
    </citation>
    <scope>NUCLEOTIDE SEQUENCE</scope>
    <source>
        <strain evidence="4">PSN293</strain>
    </source>
</reference>
<name>A0AAN7B8A9_9PEZI</name>
<dbReference type="InterPro" id="IPR057503">
    <property type="entry name" value="PH_RdRP"/>
</dbReference>
<gene>
    <name evidence="4" type="ORF">QBC37DRAFT_310106</name>
</gene>
<dbReference type="GO" id="GO:0031380">
    <property type="term" value="C:nuclear RNA-directed RNA polymerase complex"/>
    <property type="evidence" value="ECO:0007669"/>
    <property type="project" value="TreeGrafter"/>
</dbReference>
<dbReference type="AlphaFoldDB" id="A0AAN7B8A9"/>
<dbReference type="GO" id="GO:0003723">
    <property type="term" value="F:RNA binding"/>
    <property type="evidence" value="ECO:0007669"/>
    <property type="project" value="UniProtKB-KW"/>
</dbReference>
<keyword evidence="1" id="KW-0694">RNA-binding</keyword>
<dbReference type="GO" id="GO:0003968">
    <property type="term" value="F:RNA-directed RNA polymerase activity"/>
    <property type="evidence" value="ECO:0007669"/>
    <property type="project" value="UniProtKB-KW"/>
</dbReference>
<keyword evidence="1" id="KW-0548">Nucleotidyltransferase</keyword>
<keyword evidence="1 4" id="KW-0696">RNA-directed RNA polymerase</keyword>
<dbReference type="GO" id="GO:0030422">
    <property type="term" value="P:siRNA processing"/>
    <property type="evidence" value="ECO:0007669"/>
    <property type="project" value="TreeGrafter"/>
</dbReference>
<evidence type="ECO:0000259" key="3">
    <source>
        <dbReference type="Pfam" id="PF25358"/>
    </source>
</evidence>